<sequence length="236" mass="26615">MKDDQEDEDDCDNFQSFPALADAVGTVSKAESAAEEPDLVEKSTSESEFEEFPTSKPINNEIDTNNAEHQEEVISDYLGHNIRTNLQLIDDAVSHEGEEGAASSQENIEISPDLKVFEDTEGSIQVNIVEDYEQTRQSPRTSIDHQVSPDDFKSVEEKMHVEKCFPDMKLRGKREDVASIEYVEAENATGTRWLGFLEVKERVTEEAEGLRRRRNEPSKEGEEETGNICGLKLDNK</sequence>
<evidence type="ECO:0000256" key="1">
    <source>
        <dbReference type="SAM" id="MobiDB-lite"/>
    </source>
</evidence>
<gene>
    <name evidence="2" type="ORF">DCAF_LOCUS17666</name>
</gene>
<organism evidence="2 3">
    <name type="scientific">Dovyalis caffra</name>
    <dbReference type="NCBI Taxonomy" id="77055"/>
    <lineage>
        <taxon>Eukaryota</taxon>
        <taxon>Viridiplantae</taxon>
        <taxon>Streptophyta</taxon>
        <taxon>Embryophyta</taxon>
        <taxon>Tracheophyta</taxon>
        <taxon>Spermatophyta</taxon>
        <taxon>Magnoliopsida</taxon>
        <taxon>eudicotyledons</taxon>
        <taxon>Gunneridae</taxon>
        <taxon>Pentapetalae</taxon>
        <taxon>rosids</taxon>
        <taxon>fabids</taxon>
        <taxon>Malpighiales</taxon>
        <taxon>Salicaceae</taxon>
        <taxon>Flacourtieae</taxon>
        <taxon>Dovyalis</taxon>
    </lineage>
</organism>
<dbReference type="EMBL" id="CAWUPB010001161">
    <property type="protein sequence ID" value="CAK7344189.1"/>
    <property type="molecule type" value="Genomic_DNA"/>
</dbReference>
<accession>A0AAV1S0T4</accession>
<reference evidence="2 3" key="1">
    <citation type="submission" date="2024-01" db="EMBL/GenBank/DDBJ databases">
        <authorList>
            <person name="Waweru B."/>
        </authorList>
    </citation>
    <scope>NUCLEOTIDE SEQUENCE [LARGE SCALE GENOMIC DNA]</scope>
</reference>
<feature type="compositionally biased region" description="Basic and acidic residues" evidence="1">
    <location>
        <begin position="204"/>
        <end position="220"/>
    </location>
</feature>
<feature type="region of interest" description="Disordered" evidence="1">
    <location>
        <begin position="204"/>
        <end position="236"/>
    </location>
</feature>
<evidence type="ECO:0000313" key="2">
    <source>
        <dbReference type="EMBL" id="CAK7344189.1"/>
    </source>
</evidence>
<keyword evidence="3" id="KW-1185">Reference proteome</keyword>
<evidence type="ECO:0000313" key="3">
    <source>
        <dbReference type="Proteomes" id="UP001314170"/>
    </source>
</evidence>
<proteinExistence type="predicted"/>
<feature type="region of interest" description="Disordered" evidence="1">
    <location>
        <begin position="25"/>
        <end position="67"/>
    </location>
</feature>
<protein>
    <submittedName>
        <fullName evidence="2">Uncharacterized protein</fullName>
    </submittedName>
</protein>
<dbReference type="Proteomes" id="UP001314170">
    <property type="component" value="Unassembled WGS sequence"/>
</dbReference>
<dbReference type="AlphaFoldDB" id="A0AAV1S0T4"/>
<comment type="caution">
    <text evidence="2">The sequence shown here is derived from an EMBL/GenBank/DDBJ whole genome shotgun (WGS) entry which is preliminary data.</text>
</comment>
<name>A0AAV1S0T4_9ROSI</name>